<gene>
    <name evidence="1" type="ORF">K3G42_032137</name>
</gene>
<accession>A0ACB8FLR8</accession>
<comment type="caution">
    <text evidence="1">The sequence shown here is derived from an EMBL/GenBank/DDBJ whole genome shotgun (WGS) entry which is preliminary data.</text>
</comment>
<evidence type="ECO:0000313" key="2">
    <source>
        <dbReference type="Proteomes" id="UP000827872"/>
    </source>
</evidence>
<name>A0ACB8FLR8_9SAUR</name>
<reference evidence="1" key="1">
    <citation type="submission" date="2021-08" db="EMBL/GenBank/DDBJ databases">
        <title>The first chromosome-level gecko genome reveals the dynamic sex chromosomes of Neotropical dwarf geckos (Sphaerodactylidae: Sphaerodactylus).</title>
        <authorList>
            <person name="Pinto B.J."/>
            <person name="Keating S.E."/>
            <person name="Gamble T."/>
        </authorList>
    </citation>
    <scope>NUCLEOTIDE SEQUENCE</scope>
    <source>
        <strain evidence="1">TG3544</strain>
    </source>
</reference>
<dbReference type="Proteomes" id="UP000827872">
    <property type="component" value="Linkage Group LG04"/>
</dbReference>
<sequence>MTACLKEEYWDALLYECKACSLVCQTSRIRSCTEVCKSIECGKRAGFYYDTFIRECVNCTTICGQHPRECQPFCRSEPAPLPAPAALAWKLDNAYDQQLVVYLMLGLCLCTLLSSLLLTWIYFRKRGGEVTCHTGTIACHKKGDVPKECLMDVGSVGSKSSGSQTLEPVETCGFCFPEQSPVQESRACHRTYQLGGREDAAPAAGMSSSGIVGTIPTPENGHFQIICSPSQEKVQAT</sequence>
<keyword evidence="2" id="KW-1185">Reference proteome</keyword>
<protein>
    <submittedName>
        <fullName evidence="1">Uncharacterized protein</fullName>
    </submittedName>
</protein>
<evidence type="ECO:0000313" key="1">
    <source>
        <dbReference type="EMBL" id="KAH8006172.1"/>
    </source>
</evidence>
<dbReference type="EMBL" id="CM037617">
    <property type="protein sequence ID" value="KAH8006172.1"/>
    <property type="molecule type" value="Genomic_DNA"/>
</dbReference>
<proteinExistence type="predicted"/>
<organism evidence="1 2">
    <name type="scientific">Sphaerodactylus townsendi</name>
    <dbReference type="NCBI Taxonomy" id="933632"/>
    <lineage>
        <taxon>Eukaryota</taxon>
        <taxon>Metazoa</taxon>
        <taxon>Chordata</taxon>
        <taxon>Craniata</taxon>
        <taxon>Vertebrata</taxon>
        <taxon>Euteleostomi</taxon>
        <taxon>Lepidosauria</taxon>
        <taxon>Squamata</taxon>
        <taxon>Bifurcata</taxon>
        <taxon>Gekkota</taxon>
        <taxon>Sphaerodactylidae</taxon>
        <taxon>Sphaerodactylus</taxon>
    </lineage>
</organism>